<gene>
    <name evidence="1" type="ORF">CLF_101680</name>
</gene>
<evidence type="ECO:0000313" key="2">
    <source>
        <dbReference type="Proteomes" id="UP000008909"/>
    </source>
</evidence>
<keyword evidence="2" id="KW-1185">Reference proteome</keyword>
<name>G7Y6B2_CLOSI</name>
<organism evidence="1 2">
    <name type="scientific">Clonorchis sinensis</name>
    <name type="common">Chinese liver fluke</name>
    <dbReference type="NCBI Taxonomy" id="79923"/>
    <lineage>
        <taxon>Eukaryota</taxon>
        <taxon>Metazoa</taxon>
        <taxon>Spiralia</taxon>
        <taxon>Lophotrochozoa</taxon>
        <taxon>Platyhelminthes</taxon>
        <taxon>Trematoda</taxon>
        <taxon>Digenea</taxon>
        <taxon>Opisthorchiida</taxon>
        <taxon>Opisthorchiata</taxon>
        <taxon>Opisthorchiidae</taxon>
        <taxon>Clonorchis</taxon>
    </lineage>
</organism>
<protein>
    <submittedName>
        <fullName evidence="1">Uncharacterized protein</fullName>
    </submittedName>
</protein>
<reference key="2">
    <citation type="submission" date="2011-10" db="EMBL/GenBank/DDBJ databases">
        <title>The genome and transcriptome sequence of Clonorchis sinensis provide insights into the carcinogenic liver fluke.</title>
        <authorList>
            <person name="Wang X."/>
            <person name="Huang Y."/>
            <person name="Chen W."/>
            <person name="Liu H."/>
            <person name="Guo L."/>
            <person name="Chen Y."/>
            <person name="Luo F."/>
            <person name="Zhou W."/>
            <person name="Sun J."/>
            <person name="Mao Q."/>
            <person name="Liang P."/>
            <person name="Zhou C."/>
            <person name="Tian Y."/>
            <person name="Men J."/>
            <person name="Lv X."/>
            <person name="Huang L."/>
            <person name="Zhou J."/>
            <person name="Hu Y."/>
            <person name="Li R."/>
            <person name="Zhang F."/>
            <person name="Lei H."/>
            <person name="Li X."/>
            <person name="Hu X."/>
            <person name="Liang C."/>
            <person name="Xu J."/>
            <person name="Wu Z."/>
            <person name="Yu X."/>
        </authorList>
    </citation>
    <scope>NUCLEOTIDE SEQUENCE</scope>
    <source>
        <strain>Henan</strain>
    </source>
</reference>
<proteinExistence type="predicted"/>
<reference evidence="1" key="1">
    <citation type="journal article" date="2011" name="Genome Biol.">
        <title>The draft genome of the carcinogenic human liver fluke Clonorchis sinensis.</title>
        <authorList>
            <person name="Wang X."/>
            <person name="Chen W."/>
            <person name="Huang Y."/>
            <person name="Sun J."/>
            <person name="Men J."/>
            <person name="Liu H."/>
            <person name="Luo F."/>
            <person name="Guo L."/>
            <person name="Lv X."/>
            <person name="Deng C."/>
            <person name="Zhou C."/>
            <person name="Fan Y."/>
            <person name="Li X."/>
            <person name="Huang L."/>
            <person name="Hu Y."/>
            <person name="Liang C."/>
            <person name="Hu X."/>
            <person name="Xu J."/>
            <person name="Yu X."/>
        </authorList>
    </citation>
    <scope>NUCLEOTIDE SEQUENCE [LARGE SCALE GENOMIC DNA]</scope>
    <source>
        <strain evidence="1">Henan</strain>
    </source>
</reference>
<dbReference type="EMBL" id="DF142893">
    <property type="protein sequence ID" value="GAA48496.1"/>
    <property type="molecule type" value="Genomic_DNA"/>
</dbReference>
<dbReference type="AlphaFoldDB" id="G7Y6B2"/>
<accession>G7Y6B2</accession>
<evidence type="ECO:0000313" key="1">
    <source>
        <dbReference type="EMBL" id="GAA48496.1"/>
    </source>
</evidence>
<sequence>MGEPGQEDDSSNESYLTVYSTNPAATNNQIVNDRVFHDCWLIIVCKNAGTRFRSDEILCMDGGIRGKAQATQCYEFARMQGSHLRTFQQEVVSDKDANPPSLFYFNGDEMMRKMIMSRPKLDDNAQSGWNSFPYPLQTVANGTPSDACSSLKRSVYLEPMLTIETLKNDHHEKVTDLCTAIGLNSTHLCLSLSFGNLESGVENTDLLGHNPTYHQTLATCSTGCISQMHEQPSLSDKFTVRTRNCSDFEVSKRMQFTRRQCTGEWSFAAPGWQILFLNPENATGKKDEKAHTKRMICTDDQARS</sequence>
<dbReference type="Proteomes" id="UP000008909">
    <property type="component" value="Unassembled WGS sequence"/>
</dbReference>